<sequence>MPFPAPLCLSATSCTGVQKNRLWGMKTTVLAMASPGHLWRQDALGDPISDKRLHGGDTKQKVLRGARATGGMIGFVGEEMVRSWCPLLREAHPSRKTRHPLKTQSRLMVSLQVPHPRWAHTLESGSLLKTEAQKRRRAVLHSRLEASSSLSNDVVHSAPFKVRTSSSQDPCPAPETLPPSCLYFPSRVNRYSIRYQEIWI</sequence>
<evidence type="ECO:0000313" key="1">
    <source>
        <dbReference type="EMBL" id="KAL1856820.1"/>
    </source>
</evidence>
<protein>
    <submittedName>
        <fullName evidence="1">Uncharacterized protein</fullName>
    </submittedName>
</protein>
<proteinExistence type="predicted"/>
<organism evidence="1 2">
    <name type="scientific">Phialemonium thermophilum</name>
    <dbReference type="NCBI Taxonomy" id="223376"/>
    <lineage>
        <taxon>Eukaryota</taxon>
        <taxon>Fungi</taxon>
        <taxon>Dikarya</taxon>
        <taxon>Ascomycota</taxon>
        <taxon>Pezizomycotina</taxon>
        <taxon>Sordariomycetes</taxon>
        <taxon>Sordariomycetidae</taxon>
        <taxon>Cephalothecales</taxon>
        <taxon>Cephalothecaceae</taxon>
        <taxon>Phialemonium</taxon>
    </lineage>
</organism>
<keyword evidence="2" id="KW-1185">Reference proteome</keyword>
<dbReference type="EMBL" id="JAZHXJ010000585">
    <property type="protein sequence ID" value="KAL1856820.1"/>
    <property type="molecule type" value="Genomic_DNA"/>
</dbReference>
<name>A0ABR3WA68_9PEZI</name>
<reference evidence="1 2" key="1">
    <citation type="journal article" date="2024" name="Commun. Biol.">
        <title>Comparative genomic analysis of thermophilic fungi reveals convergent evolutionary adaptations and gene losses.</title>
        <authorList>
            <person name="Steindorff A.S."/>
            <person name="Aguilar-Pontes M.V."/>
            <person name="Robinson A.J."/>
            <person name="Andreopoulos B."/>
            <person name="LaButti K."/>
            <person name="Kuo A."/>
            <person name="Mondo S."/>
            <person name="Riley R."/>
            <person name="Otillar R."/>
            <person name="Haridas S."/>
            <person name="Lipzen A."/>
            <person name="Grimwood J."/>
            <person name="Schmutz J."/>
            <person name="Clum A."/>
            <person name="Reid I.D."/>
            <person name="Moisan M.C."/>
            <person name="Butler G."/>
            <person name="Nguyen T.T.M."/>
            <person name="Dewar K."/>
            <person name="Conant G."/>
            <person name="Drula E."/>
            <person name="Henrissat B."/>
            <person name="Hansel C."/>
            <person name="Singer S."/>
            <person name="Hutchinson M.I."/>
            <person name="de Vries R.P."/>
            <person name="Natvig D.O."/>
            <person name="Powell A.J."/>
            <person name="Tsang A."/>
            <person name="Grigoriev I.V."/>
        </authorList>
    </citation>
    <scope>NUCLEOTIDE SEQUENCE [LARGE SCALE GENOMIC DNA]</scope>
    <source>
        <strain evidence="1 2">ATCC 24622</strain>
    </source>
</reference>
<evidence type="ECO:0000313" key="2">
    <source>
        <dbReference type="Proteomes" id="UP001586593"/>
    </source>
</evidence>
<dbReference type="Proteomes" id="UP001586593">
    <property type="component" value="Unassembled WGS sequence"/>
</dbReference>
<comment type="caution">
    <text evidence="1">The sequence shown here is derived from an EMBL/GenBank/DDBJ whole genome shotgun (WGS) entry which is preliminary data.</text>
</comment>
<accession>A0ABR3WA68</accession>
<gene>
    <name evidence="1" type="ORF">VTK73DRAFT_8220</name>
</gene>